<feature type="binding site" evidence="10">
    <location>
        <position position="174"/>
    </location>
    <ligand>
        <name>thiamine diphosphate</name>
        <dbReference type="ChEBI" id="CHEBI:58937"/>
    </ligand>
</feature>
<dbReference type="InterPro" id="IPR033248">
    <property type="entry name" value="Transketolase_C"/>
</dbReference>
<dbReference type="GO" id="GO:0008661">
    <property type="term" value="F:1-deoxy-D-xylulose-5-phosphate synthase activity"/>
    <property type="evidence" value="ECO:0007669"/>
    <property type="project" value="UniProtKB-UniRule"/>
</dbReference>
<sequence length="614" mass="67642">MSVLDRIEEPGDVKTLDGQEMTQLCAELRETIIDTTSRVGGHVASNLGIVELTVALHRVFESPRDKIIWDVGHQCYPHKLLTGRRQQFGTIRQLGGLSGFPKRHESPHDHLDVGHSSTSISAALGMRVGRDIQQIPGKVIAVIGDGSIGAGMAFEGLNHAGHLDKDLIIILNDNEMSIAENVGALSNYFSKIITGQVYNRFRKDLENMLHILPRGERLVRAAKKVEEGIKGFMTPGILFEELNIKYFGPVDGHDLESLIPFLENIKRIEGPLLLHVITKKGTGYAPAETNPEKFHGVGPFDRESGVIHGATATPSYTAIAGQAIVELGRRDQRTIAITAAMPEGTGIQNFKTAYPERFFDVGIAEQHAVTFAAGLALEGLRPHVFIYSTFFQRAYDQIIHDVCLQNLPVVFCIDRAGIVGNDGETHNGSFDLSFLRCIPNMRIFSPRDENELYNMLLQANTLDGPITIRYARGNGFGVPIVESPINMESWEILHHSKKKRIALIATGYLVTESLNLCQEHDITLVNGRSIKPLDGPCLQGILQEYPHVITIEENSAIGGFGSAIAEFHCSGNFPAHLHLMGLPDVFVEHGDQKSIRQKCGISLDALKQKVEELQ</sequence>
<dbReference type="CDD" id="cd07033">
    <property type="entry name" value="TPP_PYR_DXS_TK_like"/>
    <property type="match status" value="1"/>
</dbReference>
<dbReference type="GO" id="GO:0009228">
    <property type="term" value="P:thiamine biosynthetic process"/>
    <property type="evidence" value="ECO:0007669"/>
    <property type="project" value="UniProtKB-UniRule"/>
</dbReference>
<keyword evidence="4 10" id="KW-0808">Transferase</keyword>
<dbReference type="UniPathway" id="UPA00064">
    <property type="reaction ID" value="UER00091"/>
</dbReference>
<evidence type="ECO:0000256" key="3">
    <source>
        <dbReference type="ARBA" id="ARBA00011738"/>
    </source>
</evidence>
<dbReference type="FunCoup" id="E6W0D8">
    <property type="interactions" value="485"/>
</dbReference>
<name>E6W0D8_DESIS</name>
<comment type="cofactor">
    <cofactor evidence="10">
        <name>thiamine diphosphate</name>
        <dbReference type="ChEBI" id="CHEBI:58937"/>
    </cofactor>
    <text evidence="10">Binds 1 thiamine pyrophosphate per subunit.</text>
</comment>
<dbReference type="GO" id="GO:0005829">
    <property type="term" value="C:cytosol"/>
    <property type="evidence" value="ECO:0007669"/>
    <property type="project" value="TreeGrafter"/>
</dbReference>
<dbReference type="GO" id="GO:0016114">
    <property type="term" value="P:terpenoid biosynthetic process"/>
    <property type="evidence" value="ECO:0007669"/>
    <property type="project" value="UniProtKB-UniRule"/>
</dbReference>
<dbReference type="AlphaFoldDB" id="E6W0D8"/>
<dbReference type="Pfam" id="PF13292">
    <property type="entry name" value="DXP_synthase_N"/>
    <property type="match status" value="1"/>
</dbReference>
<feature type="binding site" evidence="10">
    <location>
        <position position="145"/>
    </location>
    <ligand>
        <name>Mg(2+)</name>
        <dbReference type="ChEBI" id="CHEBI:18420"/>
    </ligand>
</feature>
<dbReference type="Pfam" id="PF02779">
    <property type="entry name" value="Transket_pyr"/>
    <property type="match status" value="1"/>
</dbReference>
<dbReference type="SUPFAM" id="SSF52922">
    <property type="entry name" value="TK C-terminal domain-like"/>
    <property type="match status" value="1"/>
</dbReference>
<evidence type="ECO:0000313" key="13">
    <source>
        <dbReference type="Proteomes" id="UP000002572"/>
    </source>
</evidence>
<feature type="binding site" evidence="10">
    <location>
        <position position="284"/>
    </location>
    <ligand>
        <name>thiamine diphosphate</name>
        <dbReference type="ChEBI" id="CHEBI:58937"/>
    </ligand>
</feature>
<dbReference type="SUPFAM" id="SSF52518">
    <property type="entry name" value="Thiamin diphosphate-binding fold (THDP-binding)"/>
    <property type="match status" value="1"/>
</dbReference>
<dbReference type="GO" id="GO:0000287">
    <property type="term" value="F:magnesium ion binding"/>
    <property type="evidence" value="ECO:0007669"/>
    <property type="project" value="UniProtKB-UniRule"/>
</dbReference>
<evidence type="ECO:0000256" key="6">
    <source>
        <dbReference type="ARBA" id="ARBA00022842"/>
    </source>
</evidence>
<dbReference type="InterPro" id="IPR005475">
    <property type="entry name" value="Transketolase-like_Pyr-bd"/>
</dbReference>
<proteinExistence type="inferred from homology"/>
<dbReference type="InterPro" id="IPR009014">
    <property type="entry name" value="Transketo_C/PFOR_II"/>
</dbReference>
<comment type="catalytic activity">
    <reaction evidence="10">
        <text>D-glyceraldehyde 3-phosphate + pyruvate + H(+) = 1-deoxy-D-xylulose 5-phosphate + CO2</text>
        <dbReference type="Rhea" id="RHEA:12605"/>
        <dbReference type="ChEBI" id="CHEBI:15361"/>
        <dbReference type="ChEBI" id="CHEBI:15378"/>
        <dbReference type="ChEBI" id="CHEBI:16526"/>
        <dbReference type="ChEBI" id="CHEBI:57792"/>
        <dbReference type="ChEBI" id="CHEBI:59776"/>
        <dbReference type="EC" id="2.2.1.7"/>
    </reaction>
</comment>
<organism evidence="12 13">
    <name type="scientific">Desulfurispirillum indicum (strain ATCC BAA-1389 / DSM 22839 / S5)</name>
    <dbReference type="NCBI Taxonomy" id="653733"/>
    <lineage>
        <taxon>Bacteria</taxon>
        <taxon>Pseudomonadati</taxon>
        <taxon>Chrysiogenota</taxon>
        <taxon>Chrysiogenia</taxon>
        <taxon>Chrysiogenales</taxon>
        <taxon>Chrysiogenaceae</taxon>
        <taxon>Desulfurispirillum</taxon>
    </lineage>
</organism>
<evidence type="ECO:0000259" key="11">
    <source>
        <dbReference type="SMART" id="SM00861"/>
    </source>
</evidence>
<keyword evidence="7 10" id="KW-0784">Thiamine biosynthesis</keyword>
<evidence type="ECO:0000256" key="10">
    <source>
        <dbReference type="HAMAP-Rule" id="MF_00315"/>
    </source>
</evidence>
<comment type="similarity">
    <text evidence="2 10">Belongs to the transketolase family. DXPS subfamily.</text>
</comment>
<gene>
    <name evidence="10" type="primary">dxs</name>
    <name evidence="12" type="ordered locus">Selin_1626</name>
</gene>
<dbReference type="GO" id="GO:0019288">
    <property type="term" value="P:isopentenyl diphosphate biosynthetic process, methylerythritol 4-phosphate pathway"/>
    <property type="evidence" value="ECO:0007669"/>
    <property type="project" value="TreeGrafter"/>
</dbReference>
<evidence type="ECO:0000256" key="1">
    <source>
        <dbReference type="ARBA" id="ARBA00004980"/>
    </source>
</evidence>
<protein>
    <recommendedName>
        <fullName evidence="10">1-deoxy-D-xylulose-5-phosphate synthase</fullName>
        <ecNumber evidence="10">2.2.1.7</ecNumber>
    </recommendedName>
    <alternativeName>
        <fullName evidence="10">1-deoxyxylulose-5-phosphate synthase</fullName>
        <shortName evidence="10">DXP synthase</shortName>
        <shortName evidence="10">DXPS</shortName>
    </alternativeName>
</protein>
<dbReference type="NCBIfam" id="NF003933">
    <property type="entry name" value="PRK05444.2-2"/>
    <property type="match status" value="1"/>
</dbReference>
<dbReference type="Gene3D" id="3.40.50.920">
    <property type="match status" value="1"/>
</dbReference>
<dbReference type="EC" id="2.2.1.7" evidence="10"/>
<keyword evidence="5 10" id="KW-0479">Metal-binding</keyword>
<keyword evidence="6 10" id="KW-0460">Magnesium</keyword>
<dbReference type="eggNOG" id="COG1154">
    <property type="taxonomic scope" value="Bacteria"/>
</dbReference>
<reference evidence="12 13" key="1">
    <citation type="submission" date="2010-12" db="EMBL/GenBank/DDBJ databases">
        <title>Complete sequence of Desulfurispirillum indicum S5.</title>
        <authorList>
            <consortium name="US DOE Joint Genome Institute"/>
            <person name="Lucas S."/>
            <person name="Copeland A."/>
            <person name="Lapidus A."/>
            <person name="Cheng J.-F."/>
            <person name="Goodwin L."/>
            <person name="Pitluck S."/>
            <person name="Chertkov O."/>
            <person name="Held B."/>
            <person name="Detter J.C."/>
            <person name="Han C."/>
            <person name="Tapia R."/>
            <person name="Land M."/>
            <person name="Hauser L."/>
            <person name="Kyrpides N."/>
            <person name="Ivanova N."/>
            <person name="Mikhailova N."/>
            <person name="Haggblom M."/>
            <person name="Rauschenbach I."/>
            <person name="Bini E."/>
            <person name="Woyke T."/>
        </authorList>
    </citation>
    <scope>NUCLEOTIDE SEQUENCE [LARGE SCALE GENOMIC DNA]</scope>
    <source>
        <strain evidence="13">ATCC BAA-1389 / DSM 22839 / S5</strain>
    </source>
</reference>
<dbReference type="FunFam" id="3.40.50.970:FF:000005">
    <property type="entry name" value="1-deoxy-D-xylulose-5-phosphate synthase"/>
    <property type="match status" value="1"/>
</dbReference>
<dbReference type="KEGG" id="din:Selin_1626"/>
<feature type="binding site" evidence="10">
    <location>
        <position position="174"/>
    </location>
    <ligand>
        <name>Mg(2+)</name>
        <dbReference type="ChEBI" id="CHEBI:18420"/>
    </ligand>
</feature>
<dbReference type="STRING" id="653733.Selin_1626"/>
<feature type="binding site" evidence="10">
    <location>
        <begin position="146"/>
        <end position="147"/>
    </location>
    <ligand>
        <name>thiamine diphosphate</name>
        <dbReference type="ChEBI" id="CHEBI:58937"/>
    </ligand>
</feature>
<dbReference type="NCBIfam" id="TIGR00204">
    <property type="entry name" value="dxs"/>
    <property type="match status" value="1"/>
</dbReference>
<evidence type="ECO:0000256" key="4">
    <source>
        <dbReference type="ARBA" id="ARBA00022679"/>
    </source>
</evidence>
<evidence type="ECO:0000256" key="2">
    <source>
        <dbReference type="ARBA" id="ARBA00011081"/>
    </source>
</evidence>
<feature type="binding site" evidence="10">
    <location>
        <position position="73"/>
    </location>
    <ligand>
        <name>thiamine diphosphate</name>
        <dbReference type="ChEBI" id="CHEBI:58937"/>
    </ligand>
</feature>
<feature type="domain" description="Transketolase-like pyrimidine-binding" evidence="11">
    <location>
        <begin position="314"/>
        <end position="478"/>
    </location>
</feature>
<evidence type="ECO:0000256" key="8">
    <source>
        <dbReference type="ARBA" id="ARBA00023052"/>
    </source>
</evidence>
<comment type="pathway">
    <text evidence="1 10">Metabolic intermediate biosynthesis; 1-deoxy-D-xylulose 5-phosphate biosynthesis; 1-deoxy-D-xylulose 5-phosphate from D-glyceraldehyde 3-phosphate and pyruvate: step 1/1.</text>
</comment>
<dbReference type="PANTHER" id="PTHR43322:SF5">
    <property type="entry name" value="1-DEOXY-D-XYLULOSE-5-PHOSPHATE SYNTHASE, CHLOROPLASTIC"/>
    <property type="match status" value="1"/>
</dbReference>
<dbReference type="InterPro" id="IPR049557">
    <property type="entry name" value="Transketolase_CS"/>
</dbReference>
<dbReference type="InParanoid" id="E6W0D8"/>
<dbReference type="PROSITE" id="PS00801">
    <property type="entry name" value="TRANSKETOLASE_1"/>
    <property type="match status" value="1"/>
</dbReference>
<dbReference type="GO" id="GO:0030976">
    <property type="term" value="F:thiamine pyrophosphate binding"/>
    <property type="evidence" value="ECO:0007669"/>
    <property type="project" value="UniProtKB-UniRule"/>
</dbReference>
<keyword evidence="9 10" id="KW-0414">Isoprene biosynthesis</keyword>
<accession>E6W0D8</accession>
<dbReference type="InterPro" id="IPR029061">
    <property type="entry name" value="THDP-binding"/>
</dbReference>
<evidence type="ECO:0000256" key="9">
    <source>
        <dbReference type="ARBA" id="ARBA00023229"/>
    </source>
</evidence>
<keyword evidence="13" id="KW-1185">Reference proteome</keyword>
<dbReference type="Gene3D" id="3.40.50.970">
    <property type="match status" value="2"/>
</dbReference>
<dbReference type="Proteomes" id="UP000002572">
    <property type="component" value="Chromosome"/>
</dbReference>
<dbReference type="HAMAP" id="MF_00315">
    <property type="entry name" value="DXP_synth"/>
    <property type="match status" value="1"/>
</dbReference>
<feature type="binding site" evidence="10">
    <location>
        <position position="365"/>
    </location>
    <ligand>
        <name>thiamine diphosphate</name>
        <dbReference type="ChEBI" id="CHEBI:58937"/>
    </ligand>
</feature>
<dbReference type="EMBL" id="CP002432">
    <property type="protein sequence ID" value="ADU66356.1"/>
    <property type="molecule type" value="Genomic_DNA"/>
</dbReference>
<feature type="binding site" evidence="10">
    <location>
        <begin position="114"/>
        <end position="116"/>
    </location>
    <ligand>
        <name>thiamine diphosphate</name>
        <dbReference type="ChEBI" id="CHEBI:58937"/>
    </ligand>
</feature>
<dbReference type="InterPro" id="IPR005477">
    <property type="entry name" value="Dxylulose-5-P_synthase"/>
</dbReference>
<dbReference type="Pfam" id="PF02780">
    <property type="entry name" value="Transketolase_C"/>
    <property type="match status" value="1"/>
</dbReference>
<dbReference type="PANTHER" id="PTHR43322">
    <property type="entry name" value="1-D-DEOXYXYLULOSE 5-PHOSPHATE SYNTHASE-RELATED"/>
    <property type="match status" value="1"/>
</dbReference>
<dbReference type="PROSITE" id="PS00802">
    <property type="entry name" value="TRANSKETOLASE_2"/>
    <property type="match status" value="1"/>
</dbReference>
<comment type="subunit">
    <text evidence="3 10">Homodimer.</text>
</comment>
<comment type="cofactor">
    <cofactor evidence="10">
        <name>Mg(2+)</name>
        <dbReference type="ChEBI" id="CHEBI:18420"/>
    </cofactor>
    <text evidence="10">Binds 1 Mg(2+) ion per subunit.</text>
</comment>
<evidence type="ECO:0000256" key="7">
    <source>
        <dbReference type="ARBA" id="ARBA00022977"/>
    </source>
</evidence>
<dbReference type="HOGENOM" id="CLU_009227_1_4_0"/>
<evidence type="ECO:0000256" key="5">
    <source>
        <dbReference type="ARBA" id="ARBA00022723"/>
    </source>
</evidence>
<dbReference type="InterPro" id="IPR020826">
    <property type="entry name" value="Transketolase_BS"/>
</dbReference>
<dbReference type="CDD" id="cd02007">
    <property type="entry name" value="TPP_DXS"/>
    <property type="match status" value="1"/>
</dbReference>
<dbReference type="SMART" id="SM00861">
    <property type="entry name" value="Transket_pyr"/>
    <property type="match status" value="1"/>
</dbReference>
<comment type="function">
    <text evidence="10">Catalyzes the acyloin condensation reaction between C atoms 2 and 3 of pyruvate and glyceraldehyde 3-phosphate to yield 1-deoxy-D-xylulose-5-phosphate (DXP).</text>
</comment>
<evidence type="ECO:0000313" key="12">
    <source>
        <dbReference type="EMBL" id="ADU66356.1"/>
    </source>
</evidence>
<keyword evidence="8 10" id="KW-0786">Thiamine pyrophosphate</keyword>